<dbReference type="Proteomes" id="UP000053750">
    <property type="component" value="Unassembled WGS sequence"/>
</dbReference>
<proteinExistence type="predicted"/>
<evidence type="ECO:0000259" key="1">
    <source>
        <dbReference type="Pfam" id="PF13556"/>
    </source>
</evidence>
<reference evidence="2 3" key="1">
    <citation type="submission" date="2014-02" db="EMBL/GenBank/DDBJ databases">
        <title>Genome sequence of Paenibacillus darwinianus reveals adaptive mechanisms for survival in Antarctic soils.</title>
        <authorList>
            <person name="Dsouza M."/>
            <person name="Taylor M.W."/>
            <person name="Turner S.J."/>
            <person name="Aislabie J."/>
        </authorList>
    </citation>
    <scope>NUCLEOTIDE SEQUENCE [LARGE SCALE GENOMIC DNA]</scope>
    <source>
        <strain evidence="2 3">CE1</strain>
    </source>
</reference>
<dbReference type="PANTHER" id="PTHR33744">
    <property type="entry name" value="CARBOHYDRATE DIACID REGULATOR"/>
    <property type="match status" value="1"/>
</dbReference>
<dbReference type="Gene3D" id="1.10.10.2840">
    <property type="entry name" value="PucR C-terminal helix-turn-helix domain"/>
    <property type="match status" value="1"/>
</dbReference>
<feature type="domain" description="PucR C-terminal helix-turn-helix" evidence="1">
    <location>
        <begin position="294"/>
        <end position="350"/>
    </location>
</feature>
<evidence type="ECO:0000313" key="3">
    <source>
        <dbReference type="Proteomes" id="UP000053750"/>
    </source>
</evidence>
<dbReference type="EMBL" id="JFHU01000173">
    <property type="protein sequence ID" value="EXX86937.1"/>
    <property type="molecule type" value="Genomic_DNA"/>
</dbReference>
<keyword evidence="3" id="KW-1185">Reference proteome</keyword>
<gene>
    <name evidence="2" type="ORF">BG53_05040</name>
</gene>
<comment type="caution">
    <text evidence="2">The sequence shown here is derived from an EMBL/GenBank/DDBJ whole genome shotgun (WGS) entry which is preliminary data.</text>
</comment>
<protein>
    <recommendedName>
        <fullName evidence="1">PucR C-terminal helix-turn-helix domain-containing protein</fullName>
    </recommendedName>
</protein>
<feature type="non-terminal residue" evidence="2">
    <location>
        <position position="1"/>
    </location>
</feature>
<name>A0A9W5S0M7_9BACL</name>
<dbReference type="AlphaFoldDB" id="A0A9W5S0M7"/>
<accession>A0A9W5S0M7</accession>
<organism evidence="2 3">
    <name type="scientific">Paenibacillus darwinianus</name>
    <dbReference type="NCBI Taxonomy" id="1380763"/>
    <lineage>
        <taxon>Bacteria</taxon>
        <taxon>Bacillati</taxon>
        <taxon>Bacillota</taxon>
        <taxon>Bacilli</taxon>
        <taxon>Bacillales</taxon>
        <taxon>Paenibacillaceae</taxon>
        <taxon>Paenibacillus</taxon>
    </lineage>
</organism>
<evidence type="ECO:0000313" key="2">
    <source>
        <dbReference type="EMBL" id="EXX86937.1"/>
    </source>
</evidence>
<dbReference type="OrthoDB" id="142218at2"/>
<sequence>YPMAVVGSRGQMVYNSSVHPDAELLGQWPWPQHHRWMKSEGWQAFRVPLKKQSQCTGFVLFFNPQPFLSPVEESLYLQAAELLAFHMNVNYEDYFELSVQRDFGLLIKRHLKNGLPLASLDEYADRFEIDLLRRPFRCVLTDYPTHPLSTVRAEKLDGLKSAYLGHARVQDMKGVHLVLEEGLLSVFPDVSGDAADAVVTSLSACFSGLKGAPPRAAVSSRKRDSPGLSGAFNECLDTMRLAAAWDVSERVVRYETLDLAYVFEQVSPERMRTFCDRLLGGLLNKDPEYAADMLRTLETYVECDGQLGETAKKLFIHRNTATYRIEKLGEMLDVDFKKVNDLLRLKLAFHFRRLLHGGAFDSERIR</sequence>
<dbReference type="InterPro" id="IPR042070">
    <property type="entry name" value="PucR_C-HTH_sf"/>
</dbReference>
<dbReference type="Pfam" id="PF13556">
    <property type="entry name" value="HTH_30"/>
    <property type="match status" value="1"/>
</dbReference>
<dbReference type="InterPro" id="IPR025736">
    <property type="entry name" value="PucR_C-HTH_dom"/>
</dbReference>
<dbReference type="InterPro" id="IPR051448">
    <property type="entry name" value="CdaR-like_regulators"/>
</dbReference>
<dbReference type="RefSeq" id="WP_036583172.1">
    <property type="nucleotide sequence ID" value="NZ_KK082139.1"/>
</dbReference>